<dbReference type="SMART" id="SM00479">
    <property type="entry name" value="EXOIII"/>
    <property type="match status" value="1"/>
</dbReference>
<comment type="subunit">
    <text evidence="5">DNA polymerase III contains a core (composed of alpha, epsilon and theta chains) that associates with a tau subunit. This core dimerizes to form the POLIII' complex. PolIII' associates with the gamma complex (composed of gamma, delta, delta', psi and chi chains) and with the beta chain to form the complete DNA polymerase III complex.</text>
</comment>
<evidence type="ECO:0000256" key="2">
    <source>
        <dbReference type="ARBA" id="ARBA00022801"/>
    </source>
</evidence>
<dbReference type="InterPro" id="IPR012337">
    <property type="entry name" value="RNaseH-like_sf"/>
</dbReference>
<dbReference type="GO" id="GO:0005829">
    <property type="term" value="C:cytosol"/>
    <property type="evidence" value="ECO:0007669"/>
    <property type="project" value="TreeGrafter"/>
</dbReference>
<dbReference type="CDD" id="cd06127">
    <property type="entry name" value="DEDDh"/>
    <property type="match status" value="1"/>
</dbReference>
<keyword evidence="1" id="KW-0540">Nuclease</keyword>
<dbReference type="InterPro" id="IPR006054">
    <property type="entry name" value="DnaQ"/>
</dbReference>
<proteinExistence type="predicted"/>
<evidence type="ECO:0000259" key="6">
    <source>
        <dbReference type="SMART" id="SM00479"/>
    </source>
</evidence>
<dbReference type="InterPro" id="IPR013520">
    <property type="entry name" value="Ribonucl_H"/>
</dbReference>
<comment type="function">
    <text evidence="4">DNA polymerase III is a complex, multichain enzyme responsible for most of the replicative synthesis in bacteria. The epsilon subunit contain the editing function and is a proofreading 3'-5' exonuclease.</text>
</comment>
<dbReference type="PANTHER" id="PTHR30231">
    <property type="entry name" value="DNA POLYMERASE III SUBUNIT EPSILON"/>
    <property type="match status" value="1"/>
</dbReference>
<dbReference type="RefSeq" id="WP_090125716.1">
    <property type="nucleotide sequence ID" value="NZ_FNNJ01000011.1"/>
</dbReference>
<name>A0A1H3FJ06_9FLAO</name>
<evidence type="ECO:0000256" key="5">
    <source>
        <dbReference type="ARBA" id="ARBA00026073"/>
    </source>
</evidence>
<evidence type="ECO:0000256" key="3">
    <source>
        <dbReference type="ARBA" id="ARBA00022839"/>
    </source>
</evidence>
<dbReference type="NCBIfam" id="TIGR00573">
    <property type="entry name" value="dnaq"/>
    <property type="match status" value="1"/>
</dbReference>
<dbReference type="AlphaFoldDB" id="A0A1H3FJ06"/>
<dbReference type="FunFam" id="3.30.420.10:FF:000045">
    <property type="entry name" value="3'-5' exonuclease DinG"/>
    <property type="match status" value="1"/>
</dbReference>
<keyword evidence="8" id="KW-1185">Reference proteome</keyword>
<dbReference type="SUPFAM" id="SSF53098">
    <property type="entry name" value="Ribonuclease H-like"/>
    <property type="match status" value="1"/>
</dbReference>
<protein>
    <submittedName>
        <fullName evidence="7">DNA polymerase-3 subunit epsilon</fullName>
    </submittedName>
</protein>
<dbReference type="Proteomes" id="UP000199595">
    <property type="component" value="Unassembled WGS sequence"/>
</dbReference>
<dbReference type="EMBL" id="FNNJ01000011">
    <property type="protein sequence ID" value="SDX91103.1"/>
    <property type="molecule type" value="Genomic_DNA"/>
</dbReference>
<dbReference type="GO" id="GO:0006260">
    <property type="term" value="P:DNA replication"/>
    <property type="evidence" value="ECO:0007669"/>
    <property type="project" value="InterPro"/>
</dbReference>
<accession>A0A1H3FJ06</accession>
<organism evidence="7 8">
    <name type="scientific">Lutibacter oricola</name>
    <dbReference type="NCBI Taxonomy" id="762486"/>
    <lineage>
        <taxon>Bacteria</taxon>
        <taxon>Pseudomonadati</taxon>
        <taxon>Bacteroidota</taxon>
        <taxon>Flavobacteriia</taxon>
        <taxon>Flavobacteriales</taxon>
        <taxon>Flavobacteriaceae</taxon>
        <taxon>Lutibacter</taxon>
    </lineage>
</organism>
<dbReference type="Pfam" id="PF00929">
    <property type="entry name" value="RNase_T"/>
    <property type="match status" value="1"/>
</dbReference>
<dbReference type="STRING" id="762486.SAMN05444411_11176"/>
<dbReference type="InterPro" id="IPR036397">
    <property type="entry name" value="RNaseH_sf"/>
</dbReference>
<dbReference type="Gene3D" id="3.30.420.10">
    <property type="entry name" value="Ribonuclease H-like superfamily/Ribonuclease H"/>
    <property type="match status" value="1"/>
</dbReference>
<evidence type="ECO:0000256" key="1">
    <source>
        <dbReference type="ARBA" id="ARBA00022722"/>
    </source>
</evidence>
<gene>
    <name evidence="7" type="ORF">SAMN05444411_11176</name>
</gene>
<dbReference type="GO" id="GO:0008408">
    <property type="term" value="F:3'-5' exonuclease activity"/>
    <property type="evidence" value="ECO:0007669"/>
    <property type="project" value="TreeGrafter"/>
</dbReference>
<dbReference type="GO" id="GO:0003887">
    <property type="term" value="F:DNA-directed DNA polymerase activity"/>
    <property type="evidence" value="ECO:0007669"/>
    <property type="project" value="InterPro"/>
</dbReference>
<feature type="domain" description="Exonuclease" evidence="6">
    <location>
        <begin position="34"/>
        <end position="204"/>
    </location>
</feature>
<dbReference type="GO" id="GO:0003677">
    <property type="term" value="F:DNA binding"/>
    <property type="evidence" value="ECO:0007669"/>
    <property type="project" value="InterPro"/>
</dbReference>
<evidence type="ECO:0000313" key="7">
    <source>
        <dbReference type="EMBL" id="SDX91103.1"/>
    </source>
</evidence>
<evidence type="ECO:0000256" key="4">
    <source>
        <dbReference type="ARBA" id="ARBA00025483"/>
    </source>
</evidence>
<keyword evidence="3" id="KW-0269">Exonuclease</keyword>
<keyword evidence="2" id="KW-0378">Hydrolase</keyword>
<reference evidence="7 8" key="1">
    <citation type="submission" date="2016-10" db="EMBL/GenBank/DDBJ databases">
        <authorList>
            <person name="de Groot N.N."/>
        </authorList>
    </citation>
    <scope>NUCLEOTIDE SEQUENCE [LARGE SCALE GENOMIC DNA]</scope>
    <source>
        <strain evidence="7 8">DSM 24956</strain>
    </source>
</reference>
<dbReference type="OrthoDB" id="9803913at2"/>
<evidence type="ECO:0000313" key="8">
    <source>
        <dbReference type="Proteomes" id="UP000199595"/>
    </source>
</evidence>
<sequence>MFSFFKKKKYPEFWNTYVSKVENCQKYSTFENIRFVALDTETTGFDFNNDRVLSIGAVAVQANKIIVSDYFEIYIEQEVFNKETVKIHGIRRNGTETKLSEKEALIQFLEYLDDAVILAHHTSFDVGMINMALERQGLGSLISKSVDTNYIHKKMVSDSNFGKIYSLDELSEIYNVKTHDRHTASGDALITAQLFLKLLGKYRKNYALNLNDLINSHYPFS</sequence>
<dbReference type="PANTHER" id="PTHR30231:SF4">
    <property type="entry name" value="PROTEIN NEN2"/>
    <property type="match status" value="1"/>
</dbReference>